<sequence length="525" mass="59321">MESVVATVSGYHGSERFNLIKLITRAGFNYVGAMSSSTTHLVCWKFEGKKYDLAKKFRTIVVNHGWVEDCVKHGKRVSERPYMLQRAVVSCMIRCVVIYIQMHQEQNILSEVLILFSGQELGPLLLEIPLFTKKHTVYSDQSYSNDSEKEKSDTQCRGSGPDVWTDSFLLKENLLPKIGKSKGRLHESKPKQFKKTSKWGQQSSIKYCFEEPPLSGLVRVEYEESSSDSSIHSMRGERKVLMHEESNSHSSIVLKREKKICKGVCSTSSAKPVGKGRRLVKKSVGRDVLESVLLESDQYEQTRTGGTSDDRFHNHGGTTECFEDFEELVERNHPPALKGVPQDGCSEFENLYGEVNDAAQIGHVNRIPTSEDVSCAICWTEFSSTRGVLPCGHRFCYSCIQEWADHMDKMRKISTCPLCKASFVSITKMKDAAASDQKIYSQTVPCASSTMDIVMLGDQDRPSIGAQELSVPACGKCRSREPEDLLIRCHLCRIRCIHSYCLDPPLLPWTCVHCQDLQMLYHYSY</sequence>
<evidence type="ECO:0000256" key="7">
    <source>
        <dbReference type="PROSITE-ProRule" id="PRU00175"/>
    </source>
</evidence>
<keyword evidence="5" id="KW-0862">Zinc</keyword>
<keyword evidence="2" id="KW-0158">Chromosome</keyword>
<dbReference type="InterPro" id="IPR013083">
    <property type="entry name" value="Znf_RING/FYVE/PHD"/>
</dbReference>
<dbReference type="Gene3D" id="3.40.50.10190">
    <property type="entry name" value="BRCT domain"/>
    <property type="match status" value="1"/>
</dbReference>
<organism evidence="10 11">
    <name type="scientific">Xanthoceras sorbifolium</name>
    <dbReference type="NCBI Taxonomy" id="99658"/>
    <lineage>
        <taxon>Eukaryota</taxon>
        <taxon>Viridiplantae</taxon>
        <taxon>Streptophyta</taxon>
        <taxon>Embryophyta</taxon>
        <taxon>Tracheophyta</taxon>
        <taxon>Spermatophyta</taxon>
        <taxon>Magnoliopsida</taxon>
        <taxon>eudicotyledons</taxon>
        <taxon>Gunneridae</taxon>
        <taxon>Pentapetalae</taxon>
        <taxon>rosids</taxon>
        <taxon>malvids</taxon>
        <taxon>Sapindales</taxon>
        <taxon>Sapindaceae</taxon>
        <taxon>Xanthoceroideae</taxon>
        <taxon>Xanthoceras</taxon>
    </lineage>
</organism>
<dbReference type="PROSITE" id="PS00518">
    <property type="entry name" value="ZF_RING_1"/>
    <property type="match status" value="1"/>
</dbReference>
<dbReference type="Pfam" id="PF00097">
    <property type="entry name" value="zf-C3HC4"/>
    <property type="match status" value="1"/>
</dbReference>
<keyword evidence="3" id="KW-0479">Metal-binding</keyword>
<dbReference type="InterPro" id="IPR017907">
    <property type="entry name" value="Znf_RING_CS"/>
</dbReference>
<evidence type="ECO:0000256" key="5">
    <source>
        <dbReference type="ARBA" id="ARBA00022833"/>
    </source>
</evidence>
<dbReference type="SMART" id="SM00292">
    <property type="entry name" value="BRCT"/>
    <property type="match status" value="1"/>
</dbReference>
<keyword evidence="11" id="KW-1185">Reference proteome</keyword>
<dbReference type="SUPFAM" id="SSF57850">
    <property type="entry name" value="RING/U-box"/>
    <property type="match status" value="1"/>
</dbReference>
<evidence type="ECO:0000256" key="1">
    <source>
        <dbReference type="ARBA" id="ARBA00004286"/>
    </source>
</evidence>
<proteinExistence type="predicted"/>
<dbReference type="SMART" id="SM00184">
    <property type="entry name" value="RING"/>
    <property type="match status" value="1"/>
</dbReference>
<dbReference type="PANTHER" id="PTHR47776">
    <property type="entry name" value="F5A8.9 PROTEIN"/>
    <property type="match status" value="1"/>
</dbReference>
<gene>
    <name evidence="10" type="ORF">JRO89_XS12G0174700</name>
</gene>
<dbReference type="SUPFAM" id="SSF52113">
    <property type="entry name" value="BRCT domain"/>
    <property type="match status" value="1"/>
</dbReference>
<comment type="caution">
    <text evidence="10">The sequence shown here is derived from an EMBL/GenBank/DDBJ whole genome shotgun (WGS) entry which is preliminary data.</text>
</comment>
<dbReference type="InterPro" id="IPR036420">
    <property type="entry name" value="BRCT_dom_sf"/>
</dbReference>
<comment type="subcellular location">
    <subcellularLocation>
        <location evidence="1">Chromosome</location>
    </subcellularLocation>
</comment>
<keyword evidence="4 7" id="KW-0863">Zinc-finger</keyword>
<feature type="domain" description="RING-type" evidence="8">
    <location>
        <begin position="375"/>
        <end position="420"/>
    </location>
</feature>
<reference evidence="10 11" key="1">
    <citation type="submission" date="2021-02" db="EMBL/GenBank/DDBJ databases">
        <title>Plant Genome Project.</title>
        <authorList>
            <person name="Zhang R.-G."/>
        </authorList>
    </citation>
    <scope>NUCLEOTIDE SEQUENCE [LARGE SCALE GENOMIC DNA]</scope>
    <source>
        <tissue evidence="10">Leaves</tissue>
    </source>
</reference>
<dbReference type="PANTHER" id="PTHR47776:SF2">
    <property type="entry name" value="RING-TYPE E3 UBIQUITIN TRANSFERASE BRCA1"/>
    <property type="match status" value="1"/>
</dbReference>
<dbReference type="Proteomes" id="UP000827721">
    <property type="component" value="Unassembled WGS sequence"/>
</dbReference>
<feature type="domain" description="BRCT" evidence="9">
    <location>
        <begin position="1"/>
        <end position="84"/>
    </location>
</feature>
<dbReference type="PROSITE" id="PS50089">
    <property type="entry name" value="ZF_RING_2"/>
    <property type="match status" value="1"/>
</dbReference>
<evidence type="ECO:0000259" key="8">
    <source>
        <dbReference type="PROSITE" id="PS50089"/>
    </source>
</evidence>
<evidence type="ECO:0000256" key="3">
    <source>
        <dbReference type="ARBA" id="ARBA00022723"/>
    </source>
</evidence>
<dbReference type="InterPro" id="IPR018957">
    <property type="entry name" value="Znf_C3HC4_RING-type"/>
</dbReference>
<dbReference type="SUPFAM" id="SSF57903">
    <property type="entry name" value="FYVE/PHD zinc finger"/>
    <property type="match status" value="1"/>
</dbReference>
<dbReference type="Gene3D" id="3.30.40.10">
    <property type="entry name" value="Zinc/RING finger domain, C3HC4 (zinc finger)"/>
    <property type="match status" value="1"/>
</dbReference>
<dbReference type="Pfam" id="PF12738">
    <property type="entry name" value="PTCB-BRCT"/>
    <property type="match status" value="1"/>
</dbReference>
<dbReference type="InterPro" id="IPR001841">
    <property type="entry name" value="Znf_RING"/>
</dbReference>
<dbReference type="InterPro" id="IPR011011">
    <property type="entry name" value="Znf_FYVE_PHD"/>
</dbReference>
<evidence type="ECO:0000313" key="11">
    <source>
        <dbReference type="Proteomes" id="UP000827721"/>
    </source>
</evidence>
<dbReference type="EMBL" id="JAFEMO010000012">
    <property type="protein sequence ID" value="KAH7554353.1"/>
    <property type="molecule type" value="Genomic_DNA"/>
</dbReference>
<evidence type="ECO:0000256" key="2">
    <source>
        <dbReference type="ARBA" id="ARBA00022454"/>
    </source>
</evidence>
<name>A0ABQ8HCY0_9ROSI</name>
<evidence type="ECO:0000256" key="6">
    <source>
        <dbReference type="ARBA" id="ARBA00031556"/>
    </source>
</evidence>
<evidence type="ECO:0000259" key="9">
    <source>
        <dbReference type="PROSITE" id="PS50172"/>
    </source>
</evidence>
<evidence type="ECO:0000256" key="4">
    <source>
        <dbReference type="ARBA" id="ARBA00022771"/>
    </source>
</evidence>
<dbReference type="InterPro" id="IPR001357">
    <property type="entry name" value="BRCT_dom"/>
</dbReference>
<dbReference type="PROSITE" id="PS50172">
    <property type="entry name" value="BRCT"/>
    <property type="match status" value="1"/>
</dbReference>
<accession>A0ABQ8HCY0</accession>
<evidence type="ECO:0000313" key="10">
    <source>
        <dbReference type="EMBL" id="KAH7554353.1"/>
    </source>
</evidence>
<protein>
    <recommendedName>
        <fullName evidence="6">RING-type E3 ubiquitin transferase BRCA1</fullName>
    </recommendedName>
</protein>